<gene>
    <name evidence="11" type="primary">XRCC3</name>
    <name evidence="11" type="synonym">xrcc3</name>
</gene>
<comment type="similarity">
    <text evidence="1 9">Belongs to the RecA family. RAD51 subfamily.</text>
</comment>
<proteinExistence type="inferred from homology"/>
<evidence type="ECO:0000313" key="11">
    <source>
        <dbReference type="Ensembl" id="ENSECRP00000024989.1"/>
    </source>
</evidence>
<evidence type="ECO:0000256" key="4">
    <source>
        <dbReference type="ARBA" id="ARBA00022840"/>
    </source>
</evidence>
<dbReference type="InterPro" id="IPR027417">
    <property type="entry name" value="P-loop_NTPase"/>
</dbReference>
<dbReference type="Gene3D" id="3.40.50.300">
    <property type="entry name" value="P-loop containing nucleotide triphosphate hydrolases"/>
    <property type="match status" value="1"/>
</dbReference>
<keyword evidence="9" id="KW-0963">Cytoplasm</keyword>
<dbReference type="InterPro" id="IPR013632">
    <property type="entry name" value="Rad51_C"/>
</dbReference>
<dbReference type="GO" id="GO:0090656">
    <property type="term" value="P:t-circle formation"/>
    <property type="evidence" value="ECO:0007669"/>
    <property type="project" value="TreeGrafter"/>
</dbReference>
<dbReference type="GeneTree" id="ENSGT00930000151053"/>
<dbReference type="CDD" id="cd19491">
    <property type="entry name" value="XRCC3"/>
    <property type="match status" value="1"/>
</dbReference>
<dbReference type="InterPro" id="IPR047348">
    <property type="entry name" value="XRCC3-like_C"/>
</dbReference>
<dbReference type="GO" id="GO:0033065">
    <property type="term" value="C:Rad51C-XRCC3 complex"/>
    <property type="evidence" value="ECO:0007669"/>
    <property type="project" value="TreeGrafter"/>
</dbReference>
<evidence type="ECO:0000256" key="8">
    <source>
        <dbReference type="ARBA" id="ARBA00023242"/>
    </source>
</evidence>
<evidence type="ECO:0000256" key="9">
    <source>
        <dbReference type="PIRNR" id="PIRNR005856"/>
    </source>
</evidence>
<keyword evidence="7" id="KW-0234">DNA repair</keyword>
<name>A0A8C4XE02_ERPCA</name>
<dbReference type="GO" id="GO:0045003">
    <property type="term" value="P:double-strand break repair via synthesis-dependent strand annealing"/>
    <property type="evidence" value="ECO:0007669"/>
    <property type="project" value="TreeGrafter"/>
</dbReference>
<protein>
    <recommendedName>
        <fullName evidence="9">DNA repair protein</fullName>
    </recommendedName>
</protein>
<evidence type="ECO:0000256" key="2">
    <source>
        <dbReference type="ARBA" id="ARBA00022741"/>
    </source>
</evidence>
<dbReference type="GO" id="GO:0140664">
    <property type="term" value="F:ATP-dependent DNA damage sensor activity"/>
    <property type="evidence" value="ECO:0007669"/>
    <property type="project" value="InterPro"/>
</dbReference>
<reference evidence="11" key="1">
    <citation type="submission" date="2021-06" db="EMBL/GenBank/DDBJ databases">
        <authorList>
            <consortium name="Wellcome Sanger Institute Data Sharing"/>
        </authorList>
    </citation>
    <scope>NUCLEOTIDE SEQUENCE [LARGE SCALE GENOMIC DNA]</scope>
</reference>
<dbReference type="PANTHER" id="PTHR46487">
    <property type="entry name" value="DNA REPAIR PROTEIN XRCC3"/>
    <property type="match status" value="1"/>
</dbReference>
<comment type="subcellular location">
    <subcellularLocation>
        <location evidence="9">Nucleus</location>
    </subcellularLocation>
    <subcellularLocation>
        <location evidence="9">Cytoplasm</location>
    </subcellularLocation>
</comment>
<keyword evidence="4" id="KW-0067">ATP-binding</keyword>
<dbReference type="SUPFAM" id="SSF52540">
    <property type="entry name" value="P-loop containing nucleoside triphosphate hydrolases"/>
    <property type="match status" value="1"/>
</dbReference>
<evidence type="ECO:0000256" key="6">
    <source>
        <dbReference type="ARBA" id="ARBA00023172"/>
    </source>
</evidence>
<dbReference type="PIRSF" id="PIRSF005856">
    <property type="entry name" value="Rad51"/>
    <property type="match status" value="1"/>
</dbReference>
<organism evidence="11 12">
    <name type="scientific">Erpetoichthys calabaricus</name>
    <name type="common">Rope fish</name>
    <name type="synonym">Calamoichthys calabaricus</name>
    <dbReference type="NCBI Taxonomy" id="27687"/>
    <lineage>
        <taxon>Eukaryota</taxon>
        <taxon>Metazoa</taxon>
        <taxon>Chordata</taxon>
        <taxon>Craniata</taxon>
        <taxon>Vertebrata</taxon>
        <taxon>Euteleostomi</taxon>
        <taxon>Actinopterygii</taxon>
        <taxon>Polypteriformes</taxon>
        <taxon>Polypteridae</taxon>
        <taxon>Erpetoichthys</taxon>
    </lineage>
</organism>
<dbReference type="GO" id="GO:0005737">
    <property type="term" value="C:cytoplasm"/>
    <property type="evidence" value="ECO:0007669"/>
    <property type="project" value="UniProtKB-SubCell"/>
</dbReference>
<dbReference type="GO" id="GO:0000400">
    <property type="term" value="F:four-way junction DNA binding"/>
    <property type="evidence" value="ECO:0007669"/>
    <property type="project" value="TreeGrafter"/>
</dbReference>
<dbReference type="PROSITE" id="PS50162">
    <property type="entry name" value="RECA_2"/>
    <property type="match status" value="1"/>
</dbReference>
<dbReference type="InterPro" id="IPR016467">
    <property type="entry name" value="DNA_recomb/repair_RecA-like"/>
</dbReference>
<dbReference type="PANTHER" id="PTHR46487:SF1">
    <property type="entry name" value="DNA REPAIR PROTEIN XRCC3"/>
    <property type="match status" value="1"/>
</dbReference>
<keyword evidence="5" id="KW-0238">DNA-binding</keyword>
<comment type="function">
    <text evidence="9">Involved in the homologous recombination repair (HRR) pathway of double-stranded DNA, thought to repair chromosomal fragmentation, translocations and deletions.</text>
</comment>
<evidence type="ECO:0000256" key="7">
    <source>
        <dbReference type="ARBA" id="ARBA00023204"/>
    </source>
</evidence>
<dbReference type="OrthoDB" id="1861185at2759"/>
<evidence type="ECO:0000256" key="5">
    <source>
        <dbReference type="ARBA" id="ARBA00023125"/>
    </source>
</evidence>
<dbReference type="GO" id="GO:0005524">
    <property type="term" value="F:ATP binding"/>
    <property type="evidence" value="ECO:0007669"/>
    <property type="project" value="UniProtKB-KW"/>
</dbReference>
<feature type="domain" description="RecA family profile 1" evidence="10">
    <location>
        <begin position="78"/>
        <end position="259"/>
    </location>
</feature>
<dbReference type="GO" id="GO:0071140">
    <property type="term" value="P:resolution of mitotic recombination intermediates"/>
    <property type="evidence" value="ECO:0007669"/>
    <property type="project" value="TreeGrafter"/>
</dbReference>
<reference evidence="11" key="3">
    <citation type="submission" date="2025-09" db="UniProtKB">
        <authorList>
            <consortium name="Ensembl"/>
        </authorList>
    </citation>
    <scope>IDENTIFICATION</scope>
</reference>
<dbReference type="CTD" id="7517"/>
<keyword evidence="2" id="KW-0547">Nucleotide-binding</keyword>
<sequence length="364" mass="40030">MDWDHLELKPSVLLAVKRAKIQSTKEILSLSGLELQTLLKLSQDDVLHLQKIVAASIRKTPAITALQLHQGECPSFDQTTKLSLGCPILDKFLRGGLPLVGIAELAGESSAGKTQICMQLCLSVQYPQKYGGLGAGAVYICTEDAFPAKRLQQLISLQHRLRPEVPVDVMRSIAFGNNIYIEHAGDLESLNMCVSKRIPILMSRGLVRLVVLDSVAALFRCEFEAKDAIVKAKHLKTLGATLHNLSSSFKTPIVCVNQVTAAVDESRLMEGSFGILEKKVLPALGLTWSSQVLIRLMVSRTHLSVQDRFPQLTNHLWHLGNILRTMEVIFAPHIAQSFCFYTIAMDGVRGIQANNAEQASTLNT</sequence>
<evidence type="ECO:0000313" key="12">
    <source>
        <dbReference type="Proteomes" id="UP000694620"/>
    </source>
</evidence>
<dbReference type="AlphaFoldDB" id="A0A8C4XE02"/>
<dbReference type="Pfam" id="PF08423">
    <property type="entry name" value="Rad51"/>
    <property type="match status" value="1"/>
</dbReference>
<keyword evidence="12" id="KW-1185">Reference proteome</keyword>
<reference evidence="11" key="2">
    <citation type="submission" date="2025-08" db="UniProtKB">
        <authorList>
            <consortium name="Ensembl"/>
        </authorList>
    </citation>
    <scope>IDENTIFICATION</scope>
</reference>
<keyword evidence="8 9" id="KW-0539">Nucleus</keyword>
<keyword evidence="6" id="KW-0233">DNA recombination</keyword>
<dbReference type="GeneID" id="114667167"/>
<dbReference type="Pfam" id="PF26169">
    <property type="entry name" value="HHH_XRCC3_RpoA"/>
    <property type="match status" value="1"/>
</dbReference>
<dbReference type="InterPro" id="IPR020588">
    <property type="entry name" value="RecA_ATP-bd"/>
</dbReference>
<dbReference type="RefSeq" id="XP_028678191.1">
    <property type="nucleotide sequence ID" value="XM_028822358.2"/>
</dbReference>
<dbReference type="Proteomes" id="UP000694620">
    <property type="component" value="Chromosome 16"/>
</dbReference>
<accession>A0A8C4XE02</accession>
<dbReference type="GO" id="GO:0005657">
    <property type="term" value="C:replication fork"/>
    <property type="evidence" value="ECO:0007669"/>
    <property type="project" value="TreeGrafter"/>
</dbReference>
<dbReference type="GO" id="GO:0000722">
    <property type="term" value="P:telomere maintenance via recombination"/>
    <property type="evidence" value="ECO:0007669"/>
    <property type="project" value="TreeGrafter"/>
</dbReference>
<evidence type="ECO:0000256" key="1">
    <source>
        <dbReference type="ARBA" id="ARBA00007095"/>
    </source>
</evidence>
<dbReference type="InterPro" id="IPR058766">
    <property type="entry name" value="HHH_XRCC3_RAD51B"/>
</dbReference>
<keyword evidence="3" id="KW-0227">DNA damage</keyword>
<evidence type="ECO:0000259" key="10">
    <source>
        <dbReference type="PROSITE" id="PS50162"/>
    </source>
</evidence>
<evidence type="ECO:0000256" key="3">
    <source>
        <dbReference type="ARBA" id="ARBA00022763"/>
    </source>
</evidence>
<dbReference type="Ensembl" id="ENSECRT00000025528.1">
    <property type="protein sequence ID" value="ENSECRP00000024989.1"/>
    <property type="gene ID" value="ENSECRG00000016923.1"/>
</dbReference>